<name>A0ABW3JY12_9BACT</name>
<dbReference type="Proteomes" id="UP001597112">
    <property type="component" value="Unassembled WGS sequence"/>
</dbReference>
<reference evidence="3" key="1">
    <citation type="journal article" date="2019" name="Int. J. Syst. Evol. Microbiol.">
        <title>The Global Catalogue of Microorganisms (GCM) 10K type strain sequencing project: providing services to taxonomists for standard genome sequencing and annotation.</title>
        <authorList>
            <consortium name="The Broad Institute Genomics Platform"/>
            <consortium name="The Broad Institute Genome Sequencing Center for Infectious Disease"/>
            <person name="Wu L."/>
            <person name="Ma J."/>
        </authorList>
    </citation>
    <scope>NUCLEOTIDE SEQUENCE [LARGE SCALE GENOMIC DNA]</scope>
    <source>
        <strain evidence="3">CCUG 58938</strain>
    </source>
</reference>
<dbReference type="RefSeq" id="WP_377573061.1">
    <property type="nucleotide sequence ID" value="NZ_JBHTKA010000001.1"/>
</dbReference>
<evidence type="ECO:0008006" key="4">
    <source>
        <dbReference type="Google" id="ProtNLM"/>
    </source>
</evidence>
<accession>A0ABW3JY12</accession>
<organism evidence="2 3">
    <name type="scientific">Ohtaekwangia kribbensis</name>
    <dbReference type="NCBI Taxonomy" id="688913"/>
    <lineage>
        <taxon>Bacteria</taxon>
        <taxon>Pseudomonadati</taxon>
        <taxon>Bacteroidota</taxon>
        <taxon>Cytophagia</taxon>
        <taxon>Cytophagales</taxon>
        <taxon>Fulvivirgaceae</taxon>
        <taxon>Ohtaekwangia</taxon>
    </lineage>
</organism>
<comment type="caution">
    <text evidence="2">The sequence shown here is derived from an EMBL/GenBank/DDBJ whole genome shotgun (WGS) entry which is preliminary data.</text>
</comment>
<dbReference type="EMBL" id="JBHTKA010000001">
    <property type="protein sequence ID" value="MFD0997677.1"/>
    <property type="molecule type" value="Genomic_DNA"/>
</dbReference>
<sequence length="173" mass="18690">MTAQEEKLIRGLRGLLKVSAIVEIATVISVDAEGLSCDVQLADETDIPDVRLKAALDNITDGIVELPKVNSTVLVCLIGNDKQTRFVIACSEVDKVVMFDGTNGGVVKIQPLVDRMNAIEDKLNDLIGKFKEHTHIGVQTGGGTSGIPDPSSILIEDIDQTDREDLENTKVEH</sequence>
<protein>
    <recommendedName>
        <fullName evidence="4">Roadblock/LAMTOR2 domain-containing protein</fullName>
    </recommendedName>
</protein>
<keyword evidence="3" id="KW-1185">Reference proteome</keyword>
<evidence type="ECO:0000256" key="1">
    <source>
        <dbReference type="SAM" id="MobiDB-lite"/>
    </source>
</evidence>
<evidence type="ECO:0000313" key="2">
    <source>
        <dbReference type="EMBL" id="MFD0997677.1"/>
    </source>
</evidence>
<gene>
    <name evidence="2" type="ORF">ACFQ21_00095</name>
</gene>
<feature type="region of interest" description="Disordered" evidence="1">
    <location>
        <begin position="138"/>
        <end position="159"/>
    </location>
</feature>
<proteinExistence type="predicted"/>
<evidence type="ECO:0000313" key="3">
    <source>
        <dbReference type="Proteomes" id="UP001597112"/>
    </source>
</evidence>